<sequence>MQELDARGALSELTEILIALDGFRDDPTRAVIIDELEPQISARIPRHSSVRREVLAIVQECLRVPGGLAALIDVLTAFHGDDRKVERIRRLAEVLTVPLTLREGERRELVAILGSEPGRPWLAAYLGTASPVVERLPADPEEAVAVLEDLPAPQGMTPRVLRFTQALMASRRAPEQMREAVDRWNTRLTRRLGLPHPPPPPEREPGRHADEDPLLVLSLQPYLPLGDSCLLSAWLGYGEDGWLTLLQEDEPRLLSQVPHMIDDFMAVVRDYTGGRPPRRVEFLLPRFLLDLPVDQWVTNGRDPVGGSLESALGVRCPVVVRDLERATDPLAYHEWARRWDAFTGGGALPEDEVLWLGPGRRTGWHGPRAVPDSVCAVVVEPPDPEDRSRTATADALATALDAGVPVVLWERRTGPADRTPRGTFRWTARELMHGGRSEQLPERVRSLRADALRSAELEWGRHVALLWDDPTRTVGAGGALRWP</sequence>
<dbReference type="Proteomes" id="UP001595993">
    <property type="component" value="Unassembled WGS sequence"/>
</dbReference>
<proteinExistence type="predicted"/>
<comment type="caution">
    <text evidence="5">The sequence shown here is derived from an EMBL/GenBank/DDBJ whole genome shotgun (WGS) entry which is preliminary data.</text>
</comment>
<dbReference type="Pfam" id="PF19916">
    <property type="entry name" value="VMAP-M0"/>
    <property type="match status" value="1"/>
</dbReference>
<protein>
    <submittedName>
        <fullName evidence="5">Uncharacterized protein</fullName>
    </submittedName>
</protein>
<organism evidence="5 6">
    <name type="scientific">Streptomyces maoxianensis</name>
    <dbReference type="NCBI Taxonomy" id="1459942"/>
    <lineage>
        <taxon>Bacteria</taxon>
        <taxon>Bacillati</taxon>
        <taxon>Actinomycetota</taxon>
        <taxon>Actinomycetes</taxon>
        <taxon>Kitasatosporales</taxon>
        <taxon>Streptomycetaceae</taxon>
        <taxon>Streptomyces</taxon>
    </lineage>
</organism>
<gene>
    <name evidence="5" type="ORF">ACFO9E_08060</name>
</gene>
<reference evidence="6" key="1">
    <citation type="journal article" date="2019" name="Int. J. Syst. Evol. Microbiol.">
        <title>The Global Catalogue of Microorganisms (GCM) 10K type strain sequencing project: providing services to taxonomists for standard genome sequencing and annotation.</title>
        <authorList>
            <consortium name="The Broad Institute Genomics Platform"/>
            <consortium name="The Broad Institute Genome Sequencing Center for Infectious Disease"/>
            <person name="Wu L."/>
            <person name="Ma J."/>
        </authorList>
    </citation>
    <scope>NUCLEOTIDE SEQUENCE [LARGE SCALE GENOMIC DNA]</scope>
    <source>
        <strain evidence="6">CGMCC 4.7139</strain>
    </source>
</reference>
<accession>A0ABV9G2M5</accession>
<feature type="domain" description="Effector-associated" evidence="3">
    <location>
        <begin position="15"/>
        <end position="92"/>
    </location>
</feature>
<keyword evidence="6" id="KW-1185">Reference proteome</keyword>
<feature type="domain" description="vWA-MoxR associated protein C-terminal" evidence="4">
    <location>
        <begin position="227"/>
        <end position="470"/>
    </location>
</feature>
<feature type="domain" description="vWA-MoxR associated protein middle region 0" evidence="2">
    <location>
        <begin position="102"/>
        <end position="196"/>
    </location>
</feature>
<evidence type="ECO:0000259" key="3">
    <source>
        <dbReference type="Pfam" id="PF19956"/>
    </source>
</evidence>
<dbReference type="InterPro" id="IPR045555">
    <property type="entry name" value="VMAP-M0"/>
</dbReference>
<evidence type="ECO:0000259" key="2">
    <source>
        <dbReference type="Pfam" id="PF19916"/>
    </source>
</evidence>
<evidence type="ECO:0000259" key="4">
    <source>
        <dbReference type="Pfam" id="PF20028"/>
    </source>
</evidence>
<evidence type="ECO:0000313" key="6">
    <source>
        <dbReference type="Proteomes" id="UP001595993"/>
    </source>
</evidence>
<dbReference type="InterPro" id="IPR045431">
    <property type="entry name" value="EAD2"/>
</dbReference>
<evidence type="ECO:0000256" key="1">
    <source>
        <dbReference type="SAM" id="MobiDB-lite"/>
    </source>
</evidence>
<name>A0ABV9G2M5_9ACTN</name>
<feature type="region of interest" description="Disordered" evidence="1">
    <location>
        <begin position="188"/>
        <end position="209"/>
    </location>
</feature>
<dbReference type="Pfam" id="PF20028">
    <property type="entry name" value="VMAP-C"/>
    <property type="match status" value="1"/>
</dbReference>
<dbReference type="EMBL" id="JBHSFE010000007">
    <property type="protein sequence ID" value="MFC4607768.1"/>
    <property type="molecule type" value="Genomic_DNA"/>
</dbReference>
<evidence type="ECO:0000313" key="5">
    <source>
        <dbReference type="EMBL" id="MFC4607768.1"/>
    </source>
</evidence>
<dbReference type="InterPro" id="IPR045450">
    <property type="entry name" value="VMAP_C"/>
</dbReference>
<dbReference type="RefSeq" id="WP_381192832.1">
    <property type="nucleotide sequence ID" value="NZ_JBHSFE010000007.1"/>
</dbReference>
<dbReference type="Pfam" id="PF19956">
    <property type="entry name" value="EAD2"/>
    <property type="match status" value="1"/>
</dbReference>